<dbReference type="VEuPathDB" id="PlasmoDB:PmUG01_12067900"/>
<sequence length="128" mass="14737">MPTVGENKHRNNRNIFIDDTRNYKRKSIDEQDDYSIVEDFLYLNKEKTDSQNVQKENLYVNVNLGSTRTSAIGLNIEKSSNLGEKKIEESNSIKNYKNCGDQNELCLESPLNEIVRVLLTCLIHVSIL</sequence>
<dbReference type="EMBL" id="LT594500">
    <property type="protein sequence ID" value="SBT80441.1"/>
    <property type="molecule type" value="Genomic_DNA"/>
</dbReference>
<proteinExistence type="predicted"/>
<organism evidence="1 2">
    <name type="scientific">Plasmodium malariae</name>
    <dbReference type="NCBI Taxonomy" id="5858"/>
    <lineage>
        <taxon>Eukaryota</taxon>
        <taxon>Sar</taxon>
        <taxon>Alveolata</taxon>
        <taxon>Apicomplexa</taxon>
        <taxon>Aconoidasida</taxon>
        <taxon>Haemosporida</taxon>
        <taxon>Plasmodiidae</taxon>
        <taxon>Plasmodium</taxon>
        <taxon>Plasmodium (Plasmodium)</taxon>
    </lineage>
</organism>
<dbReference type="Proteomes" id="UP000219799">
    <property type="component" value="Chromosome 12"/>
</dbReference>
<dbReference type="AlphaFoldDB" id="A0A1C3L1M9"/>
<protein>
    <submittedName>
        <fullName evidence="1">Uncharacterized protein</fullName>
    </submittedName>
</protein>
<reference evidence="1 2" key="1">
    <citation type="submission" date="2016-06" db="EMBL/GenBank/DDBJ databases">
        <authorList>
            <consortium name="Pathogen Informatics"/>
        </authorList>
    </citation>
    <scope>NUCLEOTIDE SEQUENCE [LARGE SCALE GENOMIC DNA]</scope>
    <source>
        <strain evidence="1">PmlGA01</strain>
    </source>
</reference>
<accession>A0A1C3L1M9</accession>
<name>A0A1C3L1M9_PLAMA</name>
<gene>
    <name evidence="1" type="primary">PmlGA01_120060700</name>
    <name evidence="1" type="ORF">PMLGA01_120060700</name>
</gene>
<evidence type="ECO:0000313" key="1">
    <source>
        <dbReference type="EMBL" id="SBT80441.1"/>
    </source>
</evidence>
<evidence type="ECO:0000313" key="2">
    <source>
        <dbReference type="Proteomes" id="UP000219799"/>
    </source>
</evidence>